<name>A0AAN8EAH3_9EURO</name>
<proteinExistence type="predicted"/>
<dbReference type="PANTHER" id="PTHR38846">
    <property type="entry name" value="C3H1-TYPE DOMAIN-CONTAINING PROTEIN"/>
    <property type="match status" value="1"/>
</dbReference>
<dbReference type="PANTHER" id="PTHR38846:SF1">
    <property type="entry name" value="C3H1-TYPE DOMAIN-CONTAINING PROTEIN"/>
    <property type="match status" value="1"/>
</dbReference>
<accession>A0AAN8EAH3</accession>
<reference evidence="1 2" key="1">
    <citation type="submission" date="2022-12" db="EMBL/GenBank/DDBJ databases">
        <title>Genomic features and morphological characterization of a novel Knufia sp. strain isolated from spacecraft assembly facility.</title>
        <authorList>
            <person name="Teixeira M."/>
            <person name="Chander A.M."/>
            <person name="Stajich J.E."/>
            <person name="Venkateswaran K."/>
        </authorList>
    </citation>
    <scope>NUCLEOTIDE SEQUENCE [LARGE SCALE GENOMIC DNA]</scope>
    <source>
        <strain evidence="1 2">FJI-L2-BK-P2</strain>
    </source>
</reference>
<protein>
    <submittedName>
        <fullName evidence="1">Uncharacterized protein</fullName>
    </submittedName>
</protein>
<evidence type="ECO:0000313" key="1">
    <source>
        <dbReference type="EMBL" id="KAK5949270.1"/>
    </source>
</evidence>
<gene>
    <name evidence="1" type="ORF">OHC33_009623</name>
</gene>
<sequence>MSTSSSGGPPPEAGYFGRFGGFEHDESASLVEEFDRLALHQSWSSKSKRYRQEKQKCFAEEFHRHYGKDTNKLSNWQHLCREVGIEPQKSITQCKRMLSKVAVNIVDLVDHRRTGSAVQQFASKARLRRYSITTGKIFSKKNAKEDGYLSALLIQMF</sequence>
<organism evidence="1 2">
    <name type="scientific">Knufia fluminis</name>
    <dbReference type="NCBI Taxonomy" id="191047"/>
    <lineage>
        <taxon>Eukaryota</taxon>
        <taxon>Fungi</taxon>
        <taxon>Dikarya</taxon>
        <taxon>Ascomycota</taxon>
        <taxon>Pezizomycotina</taxon>
        <taxon>Eurotiomycetes</taxon>
        <taxon>Chaetothyriomycetidae</taxon>
        <taxon>Chaetothyriales</taxon>
        <taxon>Trichomeriaceae</taxon>
        <taxon>Knufia</taxon>
    </lineage>
</organism>
<evidence type="ECO:0000313" key="2">
    <source>
        <dbReference type="Proteomes" id="UP001316803"/>
    </source>
</evidence>
<comment type="caution">
    <text evidence="1">The sequence shown here is derived from an EMBL/GenBank/DDBJ whole genome shotgun (WGS) entry which is preliminary data.</text>
</comment>
<keyword evidence="2" id="KW-1185">Reference proteome</keyword>
<dbReference type="AlphaFoldDB" id="A0AAN8EAH3"/>
<dbReference type="Proteomes" id="UP001316803">
    <property type="component" value="Unassembled WGS sequence"/>
</dbReference>
<dbReference type="EMBL" id="JAKLMC020000037">
    <property type="protein sequence ID" value="KAK5949270.1"/>
    <property type="molecule type" value="Genomic_DNA"/>
</dbReference>